<keyword evidence="3" id="KW-1185">Reference proteome</keyword>
<dbReference type="EMBL" id="SRLO01010417">
    <property type="protein sequence ID" value="TNN26353.1"/>
    <property type="molecule type" value="Genomic_DNA"/>
</dbReference>
<gene>
    <name evidence="2" type="ORF">EYF80_063508</name>
</gene>
<evidence type="ECO:0000256" key="1">
    <source>
        <dbReference type="SAM" id="MobiDB-lite"/>
    </source>
</evidence>
<dbReference type="AlphaFoldDB" id="A0A4Z2ECA6"/>
<comment type="caution">
    <text evidence="2">The sequence shown here is derived from an EMBL/GenBank/DDBJ whole genome shotgun (WGS) entry which is preliminary data.</text>
</comment>
<feature type="compositionally biased region" description="Basic residues" evidence="1">
    <location>
        <begin position="36"/>
        <end position="48"/>
    </location>
</feature>
<accession>A0A4Z2ECA6</accession>
<feature type="region of interest" description="Disordered" evidence="1">
    <location>
        <begin position="119"/>
        <end position="225"/>
    </location>
</feature>
<feature type="compositionally biased region" description="Basic and acidic residues" evidence="1">
    <location>
        <begin position="78"/>
        <end position="106"/>
    </location>
</feature>
<feature type="compositionally biased region" description="Basic and acidic residues" evidence="1">
    <location>
        <begin position="128"/>
        <end position="142"/>
    </location>
</feature>
<evidence type="ECO:0000313" key="3">
    <source>
        <dbReference type="Proteomes" id="UP000314294"/>
    </source>
</evidence>
<sequence length="225" mass="25662">MTRQDYSCENEEKNIKRWRSRDTETKAAQGHVAVSPRRRPRDHAHLLHGHWGGETALRSIGRVRDARHQLTHRRTAVRQRDSQKDRRAPRPERRPPPSGEEKGDVRRWRCRRWDRKPASRRPYRGCRRRPEQSGARRPEGLVEHVLAGSRGRRTAGGEGEGGVQEAGVEAGRRSWSGQRKRYKRAPASGESPREVALPGTAAAIRPMSKSSWSASSWTSPTLLVK</sequence>
<feature type="region of interest" description="Disordered" evidence="1">
    <location>
        <begin position="1"/>
        <end position="51"/>
    </location>
</feature>
<feature type="compositionally biased region" description="Gly residues" evidence="1">
    <location>
        <begin position="154"/>
        <end position="164"/>
    </location>
</feature>
<name>A0A4Z2ECA6_9TELE</name>
<feature type="region of interest" description="Disordered" evidence="1">
    <location>
        <begin position="66"/>
        <end position="106"/>
    </location>
</feature>
<protein>
    <submittedName>
        <fullName evidence="2">Uncharacterized protein</fullName>
    </submittedName>
</protein>
<evidence type="ECO:0000313" key="2">
    <source>
        <dbReference type="EMBL" id="TNN26353.1"/>
    </source>
</evidence>
<dbReference type="Proteomes" id="UP000314294">
    <property type="component" value="Unassembled WGS sequence"/>
</dbReference>
<feature type="compositionally biased region" description="Basic and acidic residues" evidence="1">
    <location>
        <begin position="10"/>
        <end position="25"/>
    </location>
</feature>
<feature type="compositionally biased region" description="Low complexity" evidence="1">
    <location>
        <begin position="208"/>
        <end position="219"/>
    </location>
</feature>
<proteinExistence type="predicted"/>
<reference evidence="2 3" key="1">
    <citation type="submission" date="2019-03" db="EMBL/GenBank/DDBJ databases">
        <title>First draft genome of Liparis tanakae, snailfish: a comprehensive survey of snailfish specific genes.</title>
        <authorList>
            <person name="Kim W."/>
            <person name="Song I."/>
            <person name="Jeong J.-H."/>
            <person name="Kim D."/>
            <person name="Kim S."/>
            <person name="Ryu S."/>
            <person name="Song J.Y."/>
            <person name="Lee S.K."/>
        </authorList>
    </citation>
    <scope>NUCLEOTIDE SEQUENCE [LARGE SCALE GENOMIC DNA]</scope>
    <source>
        <tissue evidence="2">Muscle</tissue>
    </source>
</reference>
<organism evidence="2 3">
    <name type="scientific">Liparis tanakae</name>
    <name type="common">Tanaka's snailfish</name>
    <dbReference type="NCBI Taxonomy" id="230148"/>
    <lineage>
        <taxon>Eukaryota</taxon>
        <taxon>Metazoa</taxon>
        <taxon>Chordata</taxon>
        <taxon>Craniata</taxon>
        <taxon>Vertebrata</taxon>
        <taxon>Euteleostomi</taxon>
        <taxon>Actinopterygii</taxon>
        <taxon>Neopterygii</taxon>
        <taxon>Teleostei</taxon>
        <taxon>Neoteleostei</taxon>
        <taxon>Acanthomorphata</taxon>
        <taxon>Eupercaria</taxon>
        <taxon>Perciformes</taxon>
        <taxon>Cottioidei</taxon>
        <taxon>Cottales</taxon>
        <taxon>Liparidae</taxon>
        <taxon>Liparis</taxon>
    </lineage>
</organism>